<dbReference type="AlphaFoldDB" id="A0A1B1YGC8"/>
<evidence type="ECO:0000313" key="11">
    <source>
        <dbReference type="Proteomes" id="UP000092971"/>
    </source>
</evidence>
<keyword evidence="5 8" id="KW-0687">Ribonucleoprotein</keyword>
<proteinExistence type="inferred from homology"/>
<keyword evidence="3 8" id="KW-0694">RNA-binding</keyword>
<dbReference type="Gene3D" id="3.30.1490.10">
    <property type="match status" value="1"/>
</dbReference>
<keyword evidence="4 8" id="KW-0689">Ribosomal protein</keyword>
<dbReference type="HAMAP" id="MF_01302_B">
    <property type="entry name" value="Ribosomal_uS8_B"/>
    <property type="match status" value="1"/>
</dbReference>
<dbReference type="PANTHER" id="PTHR11758">
    <property type="entry name" value="40S RIBOSOMAL PROTEIN S15A"/>
    <property type="match status" value="1"/>
</dbReference>
<dbReference type="FunFam" id="3.30.1370.30:FF:000002">
    <property type="entry name" value="30S ribosomal protein S8"/>
    <property type="match status" value="1"/>
</dbReference>
<organism evidence="10 11">
    <name type="scientific">Thermoclostridium stercorarium subsp. thermolacticum DSM 2910</name>
    <dbReference type="NCBI Taxonomy" id="1121336"/>
    <lineage>
        <taxon>Bacteria</taxon>
        <taxon>Bacillati</taxon>
        <taxon>Bacillota</taxon>
        <taxon>Clostridia</taxon>
        <taxon>Eubacteriales</taxon>
        <taxon>Oscillospiraceae</taxon>
        <taxon>Thermoclostridium</taxon>
    </lineage>
</organism>
<evidence type="ECO:0000256" key="1">
    <source>
        <dbReference type="ARBA" id="ARBA00006471"/>
    </source>
</evidence>
<dbReference type="SUPFAM" id="SSF56047">
    <property type="entry name" value="Ribosomal protein S8"/>
    <property type="match status" value="1"/>
</dbReference>
<dbReference type="GO" id="GO:0006412">
    <property type="term" value="P:translation"/>
    <property type="evidence" value="ECO:0007669"/>
    <property type="project" value="UniProtKB-UniRule"/>
</dbReference>
<accession>A0A1B1YGC8</accession>
<evidence type="ECO:0000256" key="6">
    <source>
        <dbReference type="ARBA" id="ARBA00035258"/>
    </source>
</evidence>
<comment type="subunit">
    <text evidence="7 8">Part of the 30S ribosomal subunit. Contacts proteins S5 and S12.</text>
</comment>
<dbReference type="GO" id="GO:0003735">
    <property type="term" value="F:structural constituent of ribosome"/>
    <property type="evidence" value="ECO:0007669"/>
    <property type="project" value="InterPro"/>
</dbReference>
<dbReference type="Gene3D" id="3.30.1370.30">
    <property type="match status" value="1"/>
</dbReference>
<reference evidence="10 11" key="1">
    <citation type="submission" date="2016-02" db="EMBL/GenBank/DDBJ databases">
        <title>Comparison of Clostridium stercorarium subspecies using comparative genomics and transcriptomics.</title>
        <authorList>
            <person name="Schellenberg J."/>
            <person name="Thallinger G."/>
            <person name="Levin D.B."/>
            <person name="Zhang X."/>
            <person name="Alvare G."/>
            <person name="Fristensky B."/>
            <person name="Sparling R."/>
        </authorList>
    </citation>
    <scope>NUCLEOTIDE SEQUENCE [LARGE SCALE GENOMIC DNA]</scope>
    <source>
        <strain evidence="10 11">DSM 2910</strain>
    </source>
</reference>
<dbReference type="RefSeq" id="WP_015360257.1">
    <property type="nucleotide sequence ID" value="NZ_CP014672.1"/>
</dbReference>
<dbReference type="OrthoDB" id="9802617at2"/>
<evidence type="ECO:0000256" key="9">
    <source>
        <dbReference type="RuleBase" id="RU003660"/>
    </source>
</evidence>
<dbReference type="GO" id="GO:1990904">
    <property type="term" value="C:ribonucleoprotein complex"/>
    <property type="evidence" value="ECO:0007669"/>
    <property type="project" value="UniProtKB-KW"/>
</dbReference>
<dbReference type="Proteomes" id="UP000092971">
    <property type="component" value="Chromosome"/>
</dbReference>
<sequence>MNATDVIADMLTRIRNAANSKHETVDIPASNLKKRIAEILLEEGYIKGFTVIDDKKQGIIRITLKYTENKKSVISGIKRISKPGLRVYAGKDELPKVLGGLGIAIISTSKGVMTDKAARKAGVGGEVLAFVW</sequence>
<dbReference type="Pfam" id="PF00410">
    <property type="entry name" value="Ribosomal_S8"/>
    <property type="match status" value="1"/>
</dbReference>
<gene>
    <name evidence="8" type="primary">rpsH</name>
    <name evidence="10" type="ORF">CSTERTH_12600</name>
</gene>
<dbReference type="InterPro" id="IPR000630">
    <property type="entry name" value="Ribosomal_uS8"/>
</dbReference>
<comment type="function">
    <text evidence="8">One of the primary rRNA binding proteins, it binds directly to 16S rRNA central domain where it helps coordinate assembly of the platform of the 30S subunit.</text>
</comment>
<name>A0A1B1YGC8_THEST</name>
<keyword evidence="2 8" id="KW-0699">rRNA-binding</keyword>
<dbReference type="NCBIfam" id="NF001109">
    <property type="entry name" value="PRK00136.1"/>
    <property type="match status" value="1"/>
</dbReference>
<evidence type="ECO:0000313" key="10">
    <source>
        <dbReference type="EMBL" id="ANW99811.1"/>
    </source>
</evidence>
<dbReference type="FunFam" id="3.30.1490.10:FF:000001">
    <property type="entry name" value="30S ribosomal protein S8"/>
    <property type="match status" value="1"/>
</dbReference>
<dbReference type="GO" id="GO:0005737">
    <property type="term" value="C:cytoplasm"/>
    <property type="evidence" value="ECO:0007669"/>
    <property type="project" value="UniProtKB-ARBA"/>
</dbReference>
<evidence type="ECO:0000256" key="4">
    <source>
        <dbReference type="ARBA" id="ARBA00022980"/>
    </source>
</evidence>
<evidence type="ECO:0000256" key="2">
    <source>
        <dbReference type="ARBA" id="ARBA00022730"/>
    </source>
</evidence>
<dbReference type="InterPro" id="IPR035987">
    <property type="entry name" value="Ribosomal_uS8_sf"/>
</dbReference>
<dbReference type="GO" id="GO:0019843">
    <property type="term" value="F:rRNA binding"/>
    <property type="evidence" value="ECO:0007669"/>
    <property type="project" value="UniProtKB-UniRule"/>
</dbReference>
<dbReference type="GO" id="GO:0005840">
    <property type="term" value="C:ribosome"/>
    <property type="evidence" value="ECO:0007669"/>
    <property type="project" value="UniProtKB-KW"/>
</dbReference>
<evidence type="ECO:0000256" key="5">
    <source>
        <dbReference type="ARBA" id="ARBA00023274"/>
    </source>
</evidence>
<evidence type="ECO:0000256" key="3">
    <source>
        <dbReference type="ARBA" id="ARBA00022884"/>
    </source>
</evidence>
<dbReference type="InterPro" id="IPR047863">
    <property type="entry name" value="Ribosomal_uS8_CS"/>
</dbReference>
<evidence type="ECO:0000256" key="8">
    <source>
        <dbReference type="HAMAP-Rule" id="MF_01302"/>
    </source>
</evidence>
<dbReference type="EMBL" id="CP014672">
    <property type="protein sequence ID" value="ANW99811.1"/>
    <property type="molecule type" value="Genomic_DNA"/>
</dbReference>
<comment type="similarity">
    <text evidence="1 8 9">Belongs to the universal ribosomal protein uS8 family.</text>
</comment>
<protein>
    <recommendedName>
        <fullName evidence="6 8">Small ribosomal subunit protein uS8</fullName>
    </recommendedName>
</protein>
<dbReference type="PROSITE" id="PS00053">
    <property type="entry name" value="RIBOSOMAL_S8"/>
    <property type="match status" value="1"/>
</dbReference>
<evidence type="ECO:0000256" key="7">
    <source>
        <dbReference type="ARBA" id="ARBA00046740"/>
    </source>
</evidence>